<reference evidence="8 9" key="1">
    <citation type="journal article" date="2018" name="BMC Genomics">
        <title>Comparative genome analyses reveal sequence features reflecting distinct modes of host-adaptation between dicot and monocot powdery mildew.</title>
        <authorList>
            <person name="Wu Y."/>
            <person name="Ma X."/>
            <person name="Pan Z."/>
            <person name="Kale S.D."/>
            <person name="Song Y."/>
            <person name="King H."/>
            <person name="Zhang Q."/>
            <person name="Presley C."/>
            <person name="Deng X."/>
            <person name="Wei C.I."/>
            <person name="Xiao S."/>
        </authorList>
    </citation>
    <scope>NUCLEOTIDE SEQUENCE [LARGE SCALE GENOMIC DNA]</scope>
    <source>
        <strain evidence="8">UMSG2</strain>
    </source>
</reference>
<dbReference type="CDD" id="cd22852">
    <property type="entry name" value="SMN_C"/>
    <property type="match status" value="1"/>
</dbReference>
<feature type="compositionally biased region" description="Basic and acidic residues" evidence="6">
    <location>
        <begin position="32"/>
        <end position="50"/>
    </location>
</feature>
<evidence type="ECO:0000259" key="7">
    <source>
        <dbReference type="Pfam" id="PF20636"/>
    </source>
</evidence>
<dbReference type="InterPro" id="IPR047313">
    <property type="entry name" value="SMN_C"/>
</dbReference>
<comment type="subcellular location">
    <subcellularLocation>
        <location evidence="1">Nucleus</location>
    </subcellularLocation>
</comment>
<sequence length="165" mass="18733">MSTSQAEIWDDTALIDSWNAALEEYKKYHSIKDNGEISEDRVNVEEKISNDSDDIASTRYHDGANQSSYNTEHIAENESSDDPLKESKTFEALPENNEKNSSIPISPQHLIGQGKRKVFTSFYISNSANVCISRNLVRDEGIKSLLMSWYYAGYYTGLYEGQNRT</sequence>
<organism evidence="8 9">
    <name type="scientific">Erysiphe neolycopersici</name>
    <dbReference type="NCBI Taxonomy" id="212602"/>
    <lineage>
        <taxon>Eukaryota</taxon>
        <taxon>Fungi</taxon>
        <taxon>Dikarya</taxon>
        <taxon>Ascomycota</taxon>
        <taxon>Pezizomycotina</taxon>
        <taxon>Leotiomycetes</taxon>
        <taxon>Erysiphales</taxon>
        <taxon>Erysiphaceae</taxon>
        <taxon>Erysiphe</taxon>
    </lineage>
</organism>
<accession>A0A420HNP1</accession>
<comment type="caution">
    <text evidence="8">The sequence shown here is derived from an EMBL/GenBank/DDBJ whole genome shotgun (WGS) entry which is preliminary data.</text>
</comment>
<keyword evidence="5" id="KW-0539">Nucleus</keyword>
<dbReference type="GO" id="GO:0008380">
    <property type="term" value="P:RNA splicing"/>
    <property type="evidence" value="ECO:0007669"/>
    <property type="project" value="UniProtKB-KW"/>
</dbReference>
<dbReference type="EMBL" id="MCFK01006353">
    <property type="protein sequence ID" value="RKF59043.1"/>
    <property type="molecule type" value="Genomic_DNA"/>
</dbReference>
<keyword evidence="9" id="KW-1185">Reference proteome</keyword>
<protein>
    <submittedName>
        <fullName evidence="8">Survival motor neuron-like protein 1</fullName>
    </submittedName>
</protein>
<dbReference type="PANTHER" id="PTHR39267:SF1">
    <property type="entry name" value="SURVIVAL MOTOR NEURON PROTEIN"/>
    <property type="match status" value="1"/>
</dbReference>
<keyword evidence="4" id="KW-0508">mRNA splicing</keyword>
<dbReference type="InterPro" id="IPR049481">
    <property type="entry name" value="SMN_G2-BD"/>
</dbReference>
<evidence type="ECO:0000313" key="8">
    <source>
        <dbReference type="EMBL" id="RKF59043.1"/>
    </source>
</evidence>
<evidence type="ECO:0000256" key="6">
    <source>
        <dbReference type="SAM" id="MobiDB-lite"/>
    </source>
</evidence>
<dbReference type="CDD" id="cd22851">
    <property type="entry name" value="SMN_N"/>
    <property type="match status" value="1"/>
</dbReference>
<dbReference type="GO" id="GO:0005634">
    <property type="term" value="C:nucleus"/>
    <property type="evidence" value="ECO:0007669"/>
    <property type="project" value="UniProtKB-SubCell"/>
</dbReference>
<dbReference type="STRING" id="212602.A0A420HNP1"/>
<evidence type="ECO:0000313" key="9">
    <source>
        <dbReference type="Proteomes" id="UP000286134"/>
    </source>
</evidence>
<dbReference type="Pfam" id="PF20636">
    <property type="entry name" value="SMN_G2-BD"/>
    <property type="match status" value="1"/>
</dbReference>
<feature type="region of interest" description="Disordered" evidence="6">
    <location>
        <begin position="32"/>
        <end position="107"/>
    </location>
</feature>
<evidence type="ECO:0000256" key="4">
    <source>
        <dbReference type="ARBA" id="ARBA00023187"/>
    </source>
</evidence>
<evidence type="ECO:0000256" key="3">
    <source>
        <dbReference type="ARBA" id="ARBA00022664"/>
    </source>
</evidence>
<dbReference type="GO" id="GO:0006397">
    <property type="term" value="P:mRNA processing"/>
    <property type="evidence" value="ECO:0007669"/>
    <property type="project" value="UniProtKB-KW"/>
</dbReference>
<comment type="similarity">
    <text evidence="2">Belongs to the SMN family.</text>
</comment>
<name>A0A420HNP1_9PEZI</name>
<evidence type="ECO:0000256" key="5">
    <source>
        <dbReference type="ARBA" id="ARBA00023242"/>
    </source>
</evidence>
<dbReference type="InterPro" id="IPR040424">
    <property type="entry name" value="Smn1"/>
</dbReference>
<evidence type="ECO:0000256" key="1">
    <source>
        <dbReference type="ARBA" id="ARBA00004123"/>
    </source>
</evidence>
<dbReference type="OrthoDB" id="197400at2759"/>
<dbReference type="Proteomes" id="UP000286134">
    <property type="component" value="Unassembled WGS sequence"/>
</dbReference>
<feature type="domain" description="Survival Motor Neuron Gemin2-binding" evidence="7">
    <location>
        <begin position="6"/>
        <end position="29"/>
    </location>
</feature>
<proteinExistence type="inferred from homology"/>
<dbReference type="AlphaFoldDB" id="A0A420HNP1"/>
<gene>
    <name evidence="8" type="ORF">OnM2_063050</name>
</gene>
<dbReference type="PANTHER" id="PTHR39267">
    <property type="entry name" value="SURVIVAL MOTOR NEURON-LIKE PROTEIN 1"/>
    <property type="match status" value="1"/>
</dbReference>
<evidence type="ECO:0000256" key="2">
    <source>
        <dbReference type="ARBA" id="ARBA00005371"/>
    </source>
</evidence>
<keyword evidence="3" id="KW-0507">mRNA processing</keyword>